<comment type="caution">
    <text evidence="5">The sequence shown here is derived from an EMBL/GenBank/DDBJ whole genome shotgun (WGS) entry which is preliminary data.</text>
</comment>
<dbReference type="InterPro" id="IPR005475">
    <property type="entry name" value="Transketolase-like_Pyr-bd"/>
</dbReference>
<reference evidence="5 6" key="1">
    <citation type="journal article" date="2015" name="Genome Biol. Evol.">
        <title>Comparative Genomics of a Bacterivorous Green Alga Reveals Evolutionary Causalities and Consequences of Phago-Mixotrophic Mode of Nutrition.</title>
        <authorList>
            <person name="Burns J.A."/>
            <person name="Paasch A."/>
            <person name="Narechania A."/>
            <person name="Kim E."/>
        </authorList>
    </citation>
    <scope>NUCLEOTIDE SEQUENCE [LARGE SCALE GENOMIC DNA]</scope>
    <source>
        <strain evidence="5 6">PLY_AMNH</strain>
    </source>
</reference>
<dbReference type="InterPro" id="IPR009014">
    <property type="entry name" value="Transketo_C/PFOR_II"/>
</dbReference>
<dbReference type="GO" id="GO:0006086">
    <property type="term" value="P:pyruvate decarboxylation to acetyl-CoA"/>
    <property type="evidence" value="ECO:0007669"/>
    <property type="project" value="TreeGrafter"/>
</dbReference>
<dbReference type="AlphaFoldDB" id="A0AAE0BNI8"/>
<name>A0AAE0BNI8_9CHLO</name>
<keyword evidence="2" id="KW-0560">Oxidoreductase</keyword>
<evidence type="ECO:0000259" key="4">
    <source>
        <dbReference type="SMART" id="SM00861"/>
    </source>
</evidence>
<dbReference type="InterPro" id="IPR001017">
    <property type="entry name" value="DH_E1"/>
</dbReference>
<dbReference type="SUPFAM" id="SSF52922">
    <property type="entry name" value="TK C-terminal domain-like"/>
    <property type="match status" value="1"/>
</dbReference>
<dbReference type="GO" id="GO:0004739">
    <property type="term" value="F:pyruvate dehydrogenase (acetyl-transferring) activity"/>
    <property type="evidence" value="ECO:0007669"/>
    <property type="project" value="TreeGrafter"/>
</dbReference>
<evidence type="ECO:0000256" key="3">
    <source>
        <dbReference type="ARBA" id="ARBA00023052"/>
    </source>
</evidence>
<dbReference type="Gene3D" id="3.40.50.920">
    <property type="match status" value="1"/>
</dbReference>
<dbReference type="CDD" id="cd02000">
    <property type="entry name" value="TPP_E1_PDC_ADC_BCADC"/>
    <property type="match status" value="1"/>
</dbReference>
<gene>
    <name evidence="5" type="ORF">CYMTET_50864</name>
</gene>
<keyword evidence="6" id="KW-1185">Reference proteome</keyword>
<dbReference type="InterPro" id="IPR033248">
    <property type="entry name" value="Transketolase_C"/>
</dbReference>
<feature type="domain" description="Transketolase-like pyrimidine-binding" evidence="4">
    <location>
        <begin position="505"/>
        <end position="686"/>
    </location>
</feature>
<evidence type="ECO:0000256" key="1">
    <source>
        <dbReference type="ARBA" id="ARBA00001964"/>
    </source>
</evidence>
<accession>A0AAE0BNI8</accession>
<dbReference type="Proteomes" id="UP001190700">
    <property type="component" value="Unassembled WGS sequence"/>
</dbReference>
<dbReference type="Pfam" id="PF00676">
    <property type="entry name" value="E1_dh"/>
    <property type="match status" value="1"/>
</dbReference>
<sequence length="848" mass="92891">MGSPISKAWHADVPGYSQRRIAKSRVIVQYLLRHVSLLSLSARKRHFMQVIPNKNLKATLTNQSSSTADDSLFASADGEHTNGASADANYSSGPAILRPRYHSRWDNNLRTTLQREFSVADIAMYDDLSRDDLLSAYNTMVICRKFENECVEAYKAGDIRGFMHADQGQETVPALIADCLSPNDIKCSFYREHTHALASGVPLVDIMAELFGRTGGTCKGSGGSMHLFDKRTKFQGGWALVGEHLSYAVGMARSIRLDRQQNPAKPRNADKIVVVLLGDGASQTGRMDTALHAAAQHKLPVLFLVVDNGRAINTFTPDVAANVDVYQRGANYGIPGAKVDGQSLVDMLRAGRVVSDYVRKECAPAILQVHTYRFQGHSSADPEREPGRKQEKRWAVHQADPIKLFEEHVSKTSTEIAEADLQASKNRASELVRTAVATAKRSPAPNKCDQDSLRIYPTPVDTDYNSITPPAYAQAINTQTISAQALKEVSERISHLQLMAQESCMTISDALNLAILEEMLDNPRTTMHTEDMSLDLAYDYAYHDMRKLTRRTFGSLRAPDREDKLQDEACIIGQALGLALNGYRPIIELMHANGGIMGMAELSSMCSAHAMSGGQFQMPVSIICAGGVARFMGSAHSTPFHALVMAIPGLKILTASLPDTAYSLTKSMLRDDGPCILFVPEEQMKHTSRAVKVGKCLPLNKCRVLHTASPESVAAGRAVTVITYLHGVRTVMSVISEIQKTLNSDVDLLEMLCLKPVDIAAIRTSIQRTHKVVILDESHYSGGVGTFLSAIIAEEFLSDLDAPVKRLCMPDIPVLYTPSMGFASAVKGDQEVVKAVSELLHYTDGRYK</sequence>
<protein>
    <recommendedName>
        <fullName evidence="4">Transketolase-like pyrimidine-binding domain-containing protein</fullName>
    </recommendedName>
</protein>
<proteinExistence type="predicted"/>
<dbReference type="PANTHER" id="PTHR11516:SF60">
    <property type="entry name" value="PYRUVATE DEHYDROGENASE E1 COMPONENT SUBUNIT ALPHA"/>
    <property type="match status" value="1"/>
</dbReference>
<evidence type="ECO:0000313" key="6">
    <source>
        <dbReference type="Proteomes" id="UP001190700"/>
    </source>
</evidence>
<dbReference type="InterPro" id="IPR050642">
    <property type="entry name" value="PDH_E1_Alpha_Subunit"/>
</dbReference>
<keyword evidence="3" id="KW-0786">Thiamine pyrophosphate</keyword>
<dbReference type="EMBL" id="LGRX02033998">
    <property type="protein sequence ID" value="KAK3239190.1"/>
    <property type="molecule type" value="Genomic_DNA"/>
</dbReference>
<dbReference type="SUPFAM" id="SSF52518">
    <property type="entry name" value="Thiamin diphosphate-binding fold (THDP-binding)"/>
    <property type="match status" value="2"/>
</dbReference>
<evidence type="ECO:0000256" key="2">
    <source>
        <dbReference type="ARBA" id="ARBA00023002"/>
    </source>
</evidence>
<dbReference type="Gene3D" id="3.40.50.970">
    <property type="match status" value="2"/>
</dbReference>
<dbReference type="PANTHER" id="PTHR11516">
    <property type="entry name" value="PYRUVATE DEHYDROGENASE E1 COMPONENT, ALPHA SUBUNIT BACTERIAL AND ORGANELLAR"/>
    <property type="match status" value="1"/>
</dbReference>
<organism evidence="5 6">
    <name type="scientific">Cymbomonas tetramitiformis</name>
    <dbReference type="NCBI Taxonomy" id="36881"/>
    <lineage>
        <taxon>Eukaryota</taxon>
        <taxon>Viridiplantae</taxon>
        <taxon>Chlorophyta</taxon>
        <taxon>Pyramimonadophyceae</taxon>
        <taxon>Pyramimonadales</taxon>
        <taxon>Pyramimonadaceae</taxon>
        <taxon>Cymbomonas</taxon>
    </lineage>
</organism>
<evidence type="ECO:0000313" key="5">
    <source>
        <dbReference type="EMBL" id="KAK3239190.1"/>
    </source>
</evidence>
<dbReference type="Pfam" id="PF02780">
    <property type="entry name" value="Transketolase_C"/>
    <property type="match status" value="1"/>
</dbReference>
<dbReference type="Pfam" id="PF02779">
    <property type="entry name" value="Transket_pyr"/>
    <property type="match status" value="1"/>
</dbReference>
<dbReference type="SMART" id="SM00861">
    <property type="entry name" value="Transket_pyr"/>
    <property type="match status" value="1"/>
</dbReference>
<dbReference type="InterPro" id="IPR029061">
    <property type="entry name" value="THDP-binding"/>
</dbReference>
<comment type="cofactor">
    <cofactor evidence="1">
        <name>thiamine diphosphate</name>
        <dbReference type="ChEBI" id="CHEBI:58937"/>
    </cofactor>
</comment>